<reference evidence="7" key="2">
    <citation type="submission" date="2023-02" db="EMBL/GenBank/DDBJ databases">
        <authorList>
            <person name="Swenson N.G."/>
            <person name="Wegrzyn J.L."/>
            <person name="Mcevoy S.L."/>
        </authorList>
    </citation>
    <scope>NUCLEOTIDE SEQUENCE</scope>
    <source>
        <strain evidence="7">91603</strain>
        <tissue evidence="7">Leaf</tissue>
    </source>
</reference>
<proteinExistence type="predicted"/>
<keyword evidence="8" id="KW-1185">Reference proteome</keyword>
<evidence type="ECO:0000259" key="6">
    <source>
        <dbReference type="PROSITE" id="PS50888"/>
    </source>
</evidence>
<name>A0AAD5ITX7_ACENE</name>
<evidence type="ECO:0000313" key="7">
    <source>
        <dbReference type="EMBL" id="KAI9176927.1"/>
    </source>
</evidence>
<dbReference type="InterPro" id="IPR045896">
    <property type="entry name" value="MYC1-like_bHLH"/>
</dbReference>
<evidence type="ECO:0000256" key="2">
    <source>
        <dbReference type="ARBA" id="ARBA00023015"/>
    </source>
</evidence>
<dbReference type="AlphaFoldDB" id="A0AAD5ITX7"/>
<dbReference type="InterPro" id="IPR036638">
    <property type="entry name" value="HLH_DNA-bd_sf"/>
</dbReference>
<feature type="region of interest" description="Disordered" evidence="5">
    <location>
        <begin position="337"/>
        <end position="369"/>
    </location>
</feature>
<evidence type="ECO:0000256" key="5">
    <source>
        <dbReference type="SAM" id="MobiDB-lite"/>
    </source>
</evidence>
<evidence type="ECO:0000256" key="3">
    <source>
        <dbReference type="ARBA" id="ARBA00023163"/>
    </source>
</evidence>
<dbReference type="SUPFAM" id="SSF47459">
    <property type="entry name" value="HLH, helix-loop-helix DNA-binding domain"/>
    <property type="match status" value="1"/>
</dbReference>
<dbReference type="Pfam" id="PF00010">
    <property type="entry name" value="HLH"/>
    <property type="match status" value="1"/>
</dbReference>
<dbReference type="CDD" id="cd18918">
    <property type="entry name" value="bHLH_AtMYC1_like"/>
    <property type="match status" value="1"/>
</dbReference>
<comment type="subcellular location">
    <subcellularLocation>
        <location evidence="1">Nucleus</location>
    </subcellularLocation>
</comment>
<dbReference type="GO" id="GO:0048658">
    <property type="term" value="P:anther wall tapetum development"/>
    <property type="evidence" value="ECO:0007669"/>
    <property type="project" value="InterPro"/>
</dbReference>
<sequence>MHKQTVCFDPNSMAEGAIDDEFSRSVPNSDIKSGENLKLSSEELSYHHHHQTNQNGHHQEDAATVAAMDFELYNHLSLDICNNNTHLMQQVIHENYDANQVLTYNQSNWNADVQETVNDIDFSHSHGQQHNGHHSFDINIPSSLPETAYSQTPDLLNLLCLPRSTTSNSSTISFANTNHTSLGFMGDLATPDSTNVSSILYDPVLHLNLPSQPPFFRELFQSIPHGYNMLASRGGPNSLFGAGNQDADGGQFDDRVLEFTRDIAGMEADGNMKKPLDSERQRRVQLKDKYMVLRSLVPNPTKNDRASVVGDAIEYIKELLRTVNELKVLVEKKRCGKERSKRHKTEDAAAAGDVDSCNNSNDGSLRSSSTWLQRKSKHTEVDVRISDDEVTIKLIQRKKIDCLLIVSNLLDELNLDLRHVAGGLIGDYYSFLFNTKIYEGASVYASSVANKLIEQTPKEKLSVKIGAYPLGFLLDILLQKKAPDLSLHCRFILLKV</sequence>
<keyword evidence="4" id="KW-0539">Nucleus</keyword>
<keyword evidence="3" id="KW-0804">Transcription</keyword>
<dbReference type="Gene3D" id="4.10.280.10">
    <property type="entry name" value="Helix-loop-helix DNA-binding domain"/>
    <property type="match status" value="1"/>
</dbReference>
<dbReference type="PROSITE" id="PS50888">
    <property type="entry name" value="BHLH"/>
    <property type="match status" value="1"/>
</dbReference>
<comment type="caution">
    <text evidence="7">The sequence shown here is derived from an EMBL/GenBank/DDBJ whole genome shotgun (WGS) entry which is preliminary data.</text>
</comment>
<dbReference type="InterPro" id="IPR011598">
    <property type="entry name" value="bHLH_dom"/>
</dbReference>
<organism evidence="7 8">
    <name type="scientific">Acer negundo</name>
    <name type="common">Box elder</name>
    <dbReference type="NCBI Taxonomy" id="4023"/>
    <lineage>
        <taxon>Eukaryota</taxon>
        <taxon>Viridiplantae</taxon>
        <taxon>Streptophyta</taxon>
        <taxon>Embryophyta</taxon>
        <taxon>Tracheophyta</taxon>
        <taxon>Spermatophyta</taxon>
        <taxon>Magnoliopsida</taxon>
        <taxon>eudicotyledons</taxon>
        <taxon>Gunneridae</taxon>
        <taxon>Pentapetalae</taxon>
        <taxon>rosids</taxon>
        <taxon>malvids</taxon>
        <taxon>Sapindales</taxon>
        <taxon>Sapindaceae</taxon>
        <taxon>Hippocastanoideae</taxon>
        <taxon>Acereae</taxon>
        <taxon>Acer</taxon>
    </lineage>
</organism>
<dbReference type="SMART" id="SM00353">
    <property type="entry name" value="HLH"/>
    <property type="match status" value="1"/>
</dbReference>
<accession>A0AAD5ITX7</accession>
<gene>
    <name evidence="7" type="ORF">LWI28_008826</name>
</gene>
<evidence type="ECO:0000256" key="4">
    <source>
        <dbReference type="ARBA" id="ARBA00023242"/>
    </source>
</evidence>
<evidence type="ECO:0000313" key="8">
    <source>
        <dbReference type="Proteomes" id="UP001064489"/>
    </source>
</evidence>
<protein>
    <recommendedName>
        <fullName evidence="6">BHLH domain-containing protein</fullName>
    </recommendedName>
</protein>
<dbReference type="GO" id="GO:0046983">
    <property type="term" value="F:protein dimerization activity"/>
    <property type="evidence" value="ECO:0007669"/>
    <property type="project" value="InterPro"/>
</dbReference>
<dbReference type="PANTHER" id="PTHR46834">
    <property type="entry name" value="TRANSCRIPTION FACTOR BHLH91"/>
    <property type="match status" value="1"/>
</dbReference>
<dbReference type="Proteomes" id="UP001064489">
    <property type="component" value="Chromosome 5"/>
</dbReference>
<dbReference type="InterPro" id="IPR045895">
    <property type="entry name" value="bHLH91-like"/>
</dbReference>
<feature type="compositionally biased region" description="Polar residues" evidence="5">
    <location>
        <begin position="356"/>
        <end position="369"/>
    </location>
</feature>
<keyword evidence="2" id="KW-0805">Transcription regulation</keyword>
<dbReference type="GO" id="GO:0006355">
    <property type="term" value="P:regulation of DNA-templated transcription"/>
    <property type="evidence" value="ECO:0007669"/>
    <property type="project" value="InterPro"/>
</dbReference>
<dbReference type="EMBL" id="JAJSOW010000102">
    <property type="protein sequence ID" value="KAI9176927.1"/>
    <property type="molecule type" value="Genomic_DNA"/>
</dbReference>
<dbReference type="PANTHER" id="PTHR46834:SF1">
    <property type="entry name" value="TRANSCRIPTION FACTOR BHLH10"/>
    <property type="match status" value="1"/>
</dbReference>
<feature type="domain" description="BHLH" evidence="6">
    <location>
        <begin position="270"/>
        <end position="319"/>
    </location>
</feature>
<evidence type="ECO:0000256" key="1">
    <source>
        <dbReference type="ARBA" id="ARBA00004123"/>
    </source>
</evidence>
<reference evidence="7" key="1">
    <citation type="journal article" date="2022" name="Plant J.">
        <title>Strategies of tolerance reflected in two North American maple genomes.</title>
        <authorList>
            <person name="McEvoy S.L."/>
            <person name="Sezen U.U."/>
            <person name="Trouern-Trend A."/>
            <person name="McMahon S.M."/>
            <person name="Schaberg P.G."/>
            <person name="Yang J."/>
            <person name="Wegrzyn J.L."/>
            <person name="Swenson N.G."/>
        </authorList>
    </citation>
    <scope>NUCLEOTIDE SEQUENCE</scope>
    <source>
        <strain evidence="7">91603</strain>
    </source>
</reference>
<dbReference type="GO" id="GO:0005634">
    <property type="term" value="C:nucleus"/>
    <property type="evidence" value="ECO:0007669"/>
    <property type="project" value="UniProtKB-SubCell"/>
</dbReference>